<feature type="transmembrane region" description="Helical" evidence="5">
    <location>
        <begin position="71"/>
        <end position="94"/>
    </location>
</feature>
<dbReference type="InterPro" id="IPR001104">
    <property type="entry name" value="3-oxo-5_a-steroid_4-DH_C"/>
</dbReference>
<feature type="transmembrane region" description="Helical" evidence="5">
    <location>
        <begin position="196"/>
        <end position="217"/>
    </location>
</feature>
<accession>A0A520MXE2</accession>
<dbReference type="PANTHER" id="PTHR10556:SF43">
    <property type="entry name" value="STEROID 5-ALPHA-REDUCTASE DET2"/>
    <property type="match status" value="1"/>
</dbReference>
<dbReference type="Pfam" id="PF02544">
    <property type="entry name" value="Steroid_dh"/>
    <property type="match status" value="1"/>
</dbReference>
<feature type="transmembrane region" description="Helical" evidence="5">
    <location>
        <begin position="106"/>
        <end position="129"/>
    </location>
</feature>
<dbReference type="Gene3D" id="1.20.120.1630">
    <property type="match status" value="1"/>
</dbReference>
<dbReference type="FunFam" id="1.20.120.1630:FF:000014">
    <property type="entry name" value="Steroid 5-alpha reductase, putative"/>
    <property type="match status" value="1"/>
</dbReference>
<reference evidence="7 8" key="1">
    <citation type="submission" date="2019-02" db="EMBL/GenBank/DDBJ databases">
        <title>Prokaryotic population dynamics and viral predation in marine succession experiment using metagenomics: the confinement effect.</title>
        <authorList>
            <person name="Haro-Moreno J.M."/>
            <person name="Rodriguez-Valera F."/>
            <person name="Lopez-Perez M."/>
        </authorList>
    </citation>
    <scope>NUCLEOTIDE SEQUENCE [LARGE SCALE GENOMIC DNA]</scope>
    <source>
        <strain evidence="7">MED-G162</strain>
    </source>
</reference>
<evidence type="ECO:0000313" key="7">
    <source>
        <dbReference type="EMBL" id="RZO25871.1"/>
    </source>
</evidence>
<dbReference type="InterPro" id="IPR016636">
    <property type="entry name" value="3-oxo-5-alpha-steroid_4-DH"/>
</dbReference>
<dbReference type="PIRSF" id="PIRSF015596">
    <property type="entry name" value="5_alpha-SR2"/>
    <property type="match status" value="1"/>
</dbReference>
<evidence type="ECO:0000256" key="5">
    <source>
        <dbReference type="SAM" id="Phobius"/>
    </source>
</evidence>
<organism evidence="7 8">
    <name type="scientific">SAR86 cluster bacterium</name>
    <dbReference type="NCBI Taxonomy" id="2030880"/>
    <lineage>
        <taxon>Bacteria</taxon>
        <taxon>Pseudomonadati</taxon>
        <taxon>Pseudomonadota</taxon>
        <taxon>Gammaproteobacteria</taxon>
        <taxon>SAR86 cluster</taxon>
    </lineage>
</organism>
<feature type="transmembrane region" description="Helical" evidence="5">
    <location>
        <begin position="6"/>
        <end position="24"/>
    </location>
</feature>
<evidence type="ECO:0000259" key="6">
    <source>
        <dbReference type="Pfam" id="PF02544"/>
    </source>
</evidence>
<keyword evidence="3 5" id="KW-1133">Transmembrane helix</keyword>
<dbReference type="GO" id="GO:0008202">
    <property type="term" value="P:steroid metabolic process"/>
    <property type="evidence" value="ECO:0007669"/>
    <property type="project" value="InterPro"/>
</dbReference>
<feature type="transmembrane region" description="Helical" evidence="5">
    <location>
        <begin position="45"/>
        <end position="65"/>
    </location>
</feature>
<protein>
    <submittedName>
        <fullName evidence="7">DUF1295 domain-containing protein</fullName>
    </submittedName>
</protein>
<comment type="caution">
    <text evidence="7">The sequence shown here is derived from an EMBL/GenBank/DDBJ whole genome shotgun (WGS) entry which is preliminary data.</text>
</comment>
<evidence type="ECO:0000313" key="8">
    <source>
        <dbReference type="Proteomes" id="UP000319384"/>
    </source>
</evidence>
<dbReference type="AlphaFoldDB" id="A0A520MXE2"/>
<dbReference type="PANTHER" id="PTHR10556">
    <property type="entry name" value="3-OXO-5-ALPHA-STEROID 4-DEHYDROGENASE"/>
    <property type="match status" value="1"/>
</dbReference>
<dbReference type="EMBL" id="SHBH01000023">
    <property type="protein sequence ID" value="RZO25871.1"/>
    <property type="molecule type" value="Genomic_DNA"/>
</dbReference>
<comment type="subcellular location">
    <subcellularLocation>
        <location evidence="1">Membrane</location>
        <topology evidence="1">Multi-pass membrane protein</topology>
    </subcellularLocation>
</comment>
<feature type="domain" description="3-oxo-5-alpha-steroid 4-dehydrogenase C-terminal" evidence="6">
    <location>
        <begin position="101"/>
        <end position="248"/>
    </location>
</feature>
<proteinExistence type="predicted"/>
<dbReference type="PROSITE" id="PS50244">
    <property type="entry name" value="S5A_REDUCTASE"/>
    <property type="match status" value="1"/>
</dbReference>
<dbReference type="GO" id="GO:0003865">
    <property type="term" value="F:3-oxo-5-alpha-steroid 4-dehydrogenase activity"/>
    <property type="evidence" value="ECO:0007669"/>
    <property type="project" value="InterPro"/>
</dbReference>
<evidence type="ECO:0000256" key="2">
    <source>
        <dbReference type="ARBA" id="ARBA00022692"/>
    </source>
</evidence>
<keyword evidence="4 5" id="KW-0472">Membrane</keyword>
<name>A0A520MXE2_9GAMM</name>
<feature type="transmembrane region" description="Helical" evidence="5">
    <location>
        <begin position="135"/>
        <end position="156"/>
    </location>
</feature>
<evidence type="ECO:0000256" key="3">
    <source>
        <dbReference type="ARBA" id="ARBA00022989"/>
    </source>
</evidence>
<gene>
    <name evidence="7" type="ORF">EVA95_02900</name>
</gene>
<dbReference type="Proteomes" id="UP000319384">
    <property type="component" value="Unassembled WGS sequence"/>
</dbReference>
<dbReference type="GO" id="GO:0016020">
    <property type="term" value="C:membrane"/>
    <property type="evidence" value="ECO:0007669"/>
    <property type="project" value="UniProtKB-SubCell"/>
</dbReference>
<sequence>MNFFNIFLIIWVSIGIGTFFYLFYENAPYGRHIKDGWGFSIPARLGWVVMESPCVILMIIYALIVREQLEIMHIVFLLIWLTHYVHRTFIYPFVIEMTNPKMPVSIAISAFIFNLINVSIQAFGIFYFTQYQENWLSSPIFIFGLTIFILGMIINIKSDYIINDLKKQNGPGYHIPNSFMYKYLSAPNYFGEIIEWIGWAILTFSISGVVFLIWVIANLFPRAIGHHKWYKEKFKDYPKERKAIIPGII</sequence>
<keyword evidence="2 5" id="KW-0812">Transmembrane</keyword>
<evidence type="ECO:0000256" key="1">
    <source>
        <dbReference type="ARBA" id="ARBA00004141"/>
    </source>
</evidence>
<evidence type="ECO:0000256" key="4">
    <source>
        <dbReference type="ARBA" id="ARBA00023136"/>
    </source>
</evidence>
<dbReference type="InterPro" id="IPR039357">
    <property type="entry name" value="SRD5A/TECR"/>
</dbReference>